<reference evidence="2 3" key="3">
    <citation type="submission" date="2020-08" db="EMBL/GenBank/DDBJ databases">
        <title>Genomic Encyclopedia of Type Strains, Phase IV (KMG-IV): sequencing the most valuable type-strain genomes for metagenomic binning, comparative biology and taxonomic classification.</title>
        <authorList>
            <person name="Goeker M."/>
        </authorList>
    </citation>
    <scope>NUCLEOTIDE SEQUENCE [LARGE SCALE GENOMIC DNA]</scope>
    <source>
        <strain evidence="2 3">DSM 27521</strain>
    </source>
</reference>
<dbReference type="EMBL" id="BNAJ01000007">
    <property type="protein sequence ID" value="GHF49980.1"/>
    <property type="molecule type" value="Genomic_DNA"/>
</dbReference>
<dbReference type="RefSeq" id="WP_184112888.1">
    <property type="nucleotide sequence ID" value="NZ_BNAJ01000007.1"/>
</dbReference>
<evidence type="ECO:0000313" key="1">
    <source>
        <dbReference type="EMBL" id="GHF49980.1"/>
    </source>
</evidence>
<evidence type="ECO:0000313" key="4">
    <source>
        <dbReference type="Proteomes" id="UP000619376"/>
    </source>
</evidence>
<comment type="caution">
    <text evidence="2">The sequence shown here is derived from an EMBL/GenBank/DDBJ whole genome shotgun (WGS) entry which is preliminary data.</text>
</comment>
<protein>
    <submittedName>
        <fullName evidence="2">Uncharacterized protein</fullName>
    </submittedName>
</protein>
<reference evidence="1" key="4">
    <citation type="submission" date="2024-05" db="EMBL/GenBank/DDBJ databases">
        <authorList>
            <person name="Sun Q."/>
            <person name="Zhou Y."/>
        </authorList>
    </citation>
    <scope>NUCLEOTIDE SEQUENCE</scope>
    <source>
        <strain evidence="1">CGMCC 1.18437</strain>
    </source>
</reference>
<dbReference type="Proteomes" id="UP000539473">
    <property type="component" value="Unassembled WGS sequence"/>
</dbReference>
<reference evidence="1" key="1">
    <citation type="journal article" date="2014" name="Int. J. Syst. Evol. Microbiol.">
        <title>Complete genome of a new Firmicutes species belonging to the dominant human colonic microbiota ('Ruminococcus bicirculans') reveals two chromosomes and a selective capacity to utilize plant glucans.</title>
        <authorList>
            <consortium name="NISC Comparative Sequencing Program"/>
            <person name="Wegmann U."/>
            <person name="Louis P."/>
            <person name="Goesmann A."/>
            <person name="Henrissat B."/>
            <person name="Duncan S.H."/>
            <person name="Flint H.J."/>
        </authorList>
    </citation>
    <scope>NUCLEOTIDE SEQUENCE</scope>
    <source>
        <strain evidence="1">CGMCC 1.18437</strain>
    </source>
</reference>
<organism evidence="2 3">
    <name type="scientific">Deinococcus metalli</name>
    <dbReference type="NCBI Taxonomy" id="1141878"/>
    <lineage>
        <taxon>Bacteria</taxon>
        <taxon>Thermotogati</taxon>
        <taxon>Deinococcota</taxon>
        <taxon>Deinococci</taxon>
        <taxon>Deinococcales</taxon>
        <taxon>Deinococcaceae</taxon>
        <taxon>Deinococcus</taxon>
    </lineage>
</organism>
<dbReference type="AlphaFoldDB" id="A0A7W8NSP3"/>
<evidence type="ECO:0000313" key="3">
    <source>
        <dbReference type="Proteomes" id="UP000539473"/>
    </source>
</evidence>
<sequence length="48" mass="5386">MELLLLMAAATLLIMLLSFIVLTREEREINREYSQDGVRSLGHPVAGD</sequence>
<accession>A0A7W8NSP3</accession>
<keyword evidence="4" id="KW-1185">Reference proteome</keyword>
<dbReference type="Proteomes" id="UP000619376">
    <property type="component" value="Unassembled WGS sequence"/>
</dbReference>
<dbReference type="EMBL" id="JACHFK010000007">
    <property type="protein sequence ID" value="MBB5377377.1"/>
    <property type="molecule type" value="Genomic_DNA"/>
</dbReference>
<evidence type="ECO:0000313" key="2">
    <source>
        <dbReference type="EMBL" id="MBB5377377.1"/>
    </source>
</evidence>
<gene>
    <name evidence="1" type="ORF">GCM10017781_28050</name>
    <name evidence="2" type="ORF">HNQ07_002869</name>
</gene>
<proteinExistence type="predicted"/>
<reference evidence="4" key="2">
    <citation type="journal article" date="2019" name="Int. J. Syst. Evol. Microbiol.">
        <title>The Global Catalogue of Microorganisms (GCM) 10K type strain sequencing project: providing services to taxonomists for standard genome sequencing and annotation.</title>
        <authorList>
            <consortium name="The Broad Institute Genomics Platform"/>
            <consortium name="The Broad Institute Genome Sequencing Center for Infectious Disease"/>
            <person name="Wu L."/>
            <person name="Ma J."/>
        </authorList>
    </citation>
    <scope>NUCLEOTIDE SEQUENCE [LARGE SCALE GENOMIC DNA]</scope>
    <source>
        <strain evidence="4">CGMCC 1.18437</strain>
    </source>
</reference>
<name>A0A7W8NSP3_9DEIO</name>